<gene>
    <name evidence="2" type="ORF">GSI_11927</name>
</gene>
<dbReference type="AlphaFoldDB" id="A0A2G8RXE1"/>
<evidence type="ECO:0000313" key="2">
    <source>
        <dbReference type="EMBL" id="PIL26172.1"/>
    </source>
</evidence>
<sequence length="352" mass="39348">MTDDPRSPKRPRLSVSPRAILIVSPGDSSGSESDAAGEEKYTRDLDFWLDDGNLILLAGRSAFRVYRGLLVKNSPVFADMFTTGSAGATETFDNCPVVRLADHPQNLRDFLQYLMPCSALVLVEEVPECRFEQLHAAFHLAHKYQCQDVEARILFVLKKFYTSNFNDHDRYATSKYTLVPPPPQAAIAAVNIARLTSTLSMLPFALYLVCTLEGRAVDGYERRDGSAEHLSAEDLKLCMNARGTLAWELAALTKTVFSSTEYPSLQCMHPDSCVVAEDTMFCETQESVPGGCDVLESYRESVDEWAKAYGMCKGCKRKLLARDREERRKMWIKLPGVFGFTVQACGFTNVDE</sequence>
<evidence type="ECO:0000313" key="3">
    <source>
        <dbReference type="Proteomes" id="UP000230002"/>
    </source>
</evidence>
<dbReference type="InterPro" id="IPR000210">
    <property type="entry name" value="BTB/POZ_dom"/>
</dbReference>
<dbReference type="OrthoDB" id="3027208at2759"/>
<name>A0A2G8RXE1_9APHY</name>
<proteinExistence type="predicted"/>
<accession>A0A2G8RXE1</accession>
<organism evidence="2 3">
    <name type="scientific">Ganoderma sinense ZZ0214-1</name>
    <dbReference type="NCBI Taxonomy" id="1077348"/>
    <lineage>
        <taxon>Eukaryota</taxon>
        <taxon>Fungi</taxon>
        <taxon>Dikarya</taxon>
        <taxon>Basidiomycota</taxon>
        <taxon>Agaricomycotina</taxon>
        <taxon>Agaricomycetes</taxon>
        <taxon>Polyporales</taxon>
        <taxon>Polyporaceae</taxon>
        <taxon>Ganoderma</taxon>
    </lineage>
</organism>
<comment type="caution">
    <text evidence="2">The sequence shown here is derived from an EMBL/GenBank/DDBJ whole genome shotgun (WGS) entry which is preliminary data.</text>
</comment>
<evidence type="ECO:0000259" key="1">
    <source>
        <dbReference type="PROSITE" id="PS50097"/>
    </source>
</evidence>
<feature type="domain" description="BTB" evidence="1">
    <location>
        <begin position="52"/>
        <end position="114"/>
    </location>
</feature>
<dbReference type="SMART" id="SM00225">
    <property type="entry name" value="BTB"/>
    <property type="match status" value="1"/>
</dbReference>
<protein>
    <recommendedName>
        <fullName evidence="1">BTB domain-containing protein</fullName>
    </recommendedName>
</protein>
<dbReference type="PROSITE" id="PS50097">
    <property type="entry name" value="BTB"/>
    <property type="match status" value="1"/>
</dbReference>
<dbReference type="STRING" id="1077348.A0A2G8RXE1"/>
<keyword evidence="3" id="KW-1185">Reference proteome</keyword>
<dbReference type="InterPro" id="IPR011333">
    <property type="entry name" value="SKP1/BTB/POZ_sf"/>
</dbReference>
<dbReference type="Gene3D" id="3.30.710.10">
    <property type="entry name" value="Potassium Channel Kv1.1, Chain A"/>
    <property type="match status" value="1"/>
</dbReference>
<reference evidence="2 3" key="1">
    <citation type="journal article" date="2015" name="Sci. Rep.">
        <title>Chromosome-level genome map provides insights into diverse defense mechanisms in the medicinal fungus Ganoderma sinense.</title>
        <authorList>
            <person name="Zhu Y."/>
            <person name="Xu J."/>
            <person name="Sun C."/>
            <person name="Zhou S."/>
            <person name="Xu H."/>
            <person name="Nelson D.R."/>
            <person name="Qian J."/>
            <person name="Song J."/>
            <person name="Luo H."/>
            <person name="Xiang L."/>
            <person name="Li Y."/>
            <person name="Xu Z."/>
            <person name="Ji A."/>
            <person name="Wang L."/>
            <person name="Lu S."/>
            <person name="Hayward A."/>
            <person name="Sun W."/>
            <person name="Li X."/>
            <person name="Schwartz D.C."/>
            <person name="Wang Y."/>
            <person name="Chen S."/>
        </authorList>
    </citation>
    <scope>NUCLEOTIDE SEQUENCE [LARGE SCALE GENOMIC DNA]</scope>
    <source>
        <strain evidence="2 3">ZZ0214-1</strain>
    </source>
</reference>
<dbReference type="Proteomes" id="UP000230002">
    <property type="component" value="Unassembled WGS sequence"/>
</dbReference>
<dbReference type="EMBL" id="AYKW01000045">
    <property type="protein sequence ID" value="PIL26172.1"/>
    <property type="molecule type" value="Genomic_DNA"/>
</dbReference>